<keyword evidence="2" id="KW-1185">Reference proteome</keyword>
<reference evidence="1" key="2">
    <citation type="submission" date="2023-06" db="EMBL/GenBank/DDBJ databases">
        <authorList>
            <person name="Swenson N.G."/>
            <person name="Wegrzyn J.L."/>
            <person name="Mcevoy S.L."/>
        </authorList>
    </citation>
    <scope>NUCLEOTIDE SEQUENCE</scope>
    <source>
        <strain evidence="1">NS2018</strain>
        <tissue evidence="1">Leaf</tissue>
    </source>
</reference>
<evidence type="ECO:0000313" key="1">
    <source>
        <dbReference type="EMBL" id="KAK0571433.1"/>
    </source>
</evidence>
<accession>A0AA39RCT8</accession>
<protein>
    <submittedName>
        <fullName evidence="1">Uncharacterized protein</fullName>
    </submittedName>
</protein>
<dbReference type="AlphaFoldDB" id="A0AA39RCT8"/>
<gene>
    <name evidence="1" type="ORF">LWI29_015747</name>
</gene>
<evidence type="ECO:0000313" key="2">
    <source>
        <dbReference type="Proteomes" id="UP001168877"/>
    </source>
</evidence>
<sequence>MVAAQVYQSQLVGRSEDSLIGVPVHSSRVGVVPVSSEGPSSILDVSAGAVVSISSATSMVGQGSKVNRDSVSSPLVSFAHPLFLQWFQLMSWMIGWVQGPEHPLSDSHSELRPIDDSSWADQVEEEELNDTTTITRRSTRIARRLASYKSGSRAFSRVSDD</sequence>
<proteinExistence type="predicted"/>
<organism evidence="1 2">
    <name type="scientific">Acer saccharum</name>
    <name type="common">Sugar maple</name>
    <dbReference type="NCBI Taxonomy" id="4024"/>
    <lineage>
        <taxon>Eukaryota</taxon>
        <taxon>Viridiplantae</taxon>
        <taxon>Streptophyta</taxon>
        <taxon>Embryophyta</taxon>
        <taxon>Tracheophyta</taxon>
        <taxon>Spermatophyta</taxon>
        <taxon>Magnoliopsida</taxon>
        <taxon>eudicotyledons</taxon>
        <taxon>Gunneridae</taxon>
        <taxon>Pentapetalae</taxon>
        <taxon>rosids</taxon>
        <taxon>malvids</taxon>
        <taxon>Sapindales</taxon>
        <taxon>Sapindaceae</taxon>
        <taxon>Hippocastanoideae</taxon>
        <taxon>Acereae</taxon>
        <taxon>Acer</taxon>
    </lineage>
</organism>
<comment type="caution">
    <text evidence="1">The sequence shown here is derived from an EMBL/GenBank/DDBJ whole genome shotgun (WGS) entry which is preliminary data.</text>
</comment>
<name>A0AA39RCT8_ACESA</name>
<dbReference type="Proteomes" id="UP001168877">
    <property type="component" value="Unassembled WGS sequence"/>
</dbReference>
<dbReference type="EMBL" id="JAUESC010000388">
    <property type="protein sequence ID" value="KAK0571433.1"/>
    <property type="molecule type" value="Genomic_DNA"/>
</dbReference>
<reference evidence="1" key="1">
    <citation type="journal article" date="2022" name="Plant J.">
        <title>Strategies of tolerance reflected in two North American maple genomes.</title>
        <authorList>
            <person name="McEvoy S.L."/>
            <person name="Sezen U.U."/>
            <person name="Trouern-Trend A."/>
            <person name="McMahon S.M."/>
            <person name="Schaberg P.G."/>
            <person name="Yang J."/>
            <person name="Wegrzyn J.L."/>
            <person name="Swenson N.G."/>
        </authorList>
    </citation>
    <scope>NUCLEOTIDE SEQUENCE</scope>
    <source>
        <strain evidence="1">NS2018</strain>
    </source>
</reference>